<evidence type="ECO:0000256" key="1">
    <source>
        <dbReference type="SAM" id="Phobius"/>
    </source>
</evidence>
<proteinExistence type="predicted"/>
<organism evidence="2 3">
    <name type="scientific">Mizuhopecten yessoensis</name>
    <name type="common">Japanese scallop</name>
    <name type="synonym">Patinopecten yessoensis</name>
    <dbReference type="NCBI Taxonomy" id="6573"/>
    <lineage>
        <taxon>Eukaryota</taxon>
        <taxon>Metazoa</taxon>
        <taxon>Spiralia</taxon>
        <taxon>Lophotrochozoa</taxon>
        <taxon>Mollusca</taxon>
        <taxon>Bivalvia</taxon>
        <taxon>Autobranchia</taxon>
        <taxon>Pteriomorphia</taxon>
        <taxon>Pectinida</taxon>
        <taxon>Pectinoidea</taxon>
        <taxon>Pectinidae</taxon>
        <taxon>Mizuhopecten</taxon>
    </lineage>
</organism>
<dbReference type="AlphaFoldDB" id="A0A210PRT8"/>
<evidence type="ECO:0000313" key="2">
    <source>
        <dbReference type="EMBL" id="OWF39213.1"/>
    </source>
</evidence>
<feature type="transmembrane region" description="Helical" evidence="1">
    <location>
        <begin position="307"/>
        <end position="330"/>
    </location>
</feature>
<protein>
    <submittedName>
        <fullName evidence="2">Uncharacterized protein</fullName>
    </submittedName>
</protein>
<keyword evidence="1" id="KW-1133">Transmembrane helix</keyword>
<dbReference type="EMBL" id="NEDP02005537">
    <property type="protein sequence ID" value="OWF39213.1"/>
    <property type="molecule type" value="Genomic_DNA"/>
</dbReference>
<keyword evidence="3" id="KW-1185">Reference proteome</keyword>
<name>A0A210PRT8_MIZYE</name>
<keyword evidence="1" id="KW-0812">Transmembrane</keyword>
<keyword evidence="1" id="KW-0472">Membrane</keyword>
<reference evidence="2 3" key="1">
    <citation type="journal article" date="2017" name="Nat. Ecol. Evol.">
        <title>Scallop genome provides insights into evolution of bilaterian karyotype and development.</title>
        <authorList>
            <person name="Wang S."/>
            <person name="Zhang J."/>
            <person name="Jiao W."/>
            <person name="Li J."/>
            <person name="Xun X."/>
            <person name="Sun Y."/>
            <person name="Guo X."/>
            <person name="Huan P."/>
            <person name="Dong B."/>
            <person name="Zhang L."/>
            <person name="Hu X."/>
            <person name="Sun X."/>
            <person name="Wang J."/>
            <person name="Zhao C."/>
            <person name="Wang Y."/>
            <person name="Wang D."/>
            <person name="Huang X."/>
            <person name="Wang R."/>
            <person name="Lv J."/>
            <person name="Li Y."/>
            <person name="Zhang Z."/>
            <person name="Liu B."/>
            <person name="Lu W."/>
            <person name="Hui Y."/>
            <person name="Liang J."/>
            <person name="Zhou Z."/>
            <person name="Hou R."/>
            <person name="Li X."/>
            <person name="Liu Y."/>
            <person name="Li H."/>
            <person name="Ning X."/>
            <person name="Lin Y."/>
            <person name="Zhao L."/>
            <person name="Xing Q."/>
            <person name="Dou J."/>
            <person name="Li Y."/>
            <person name="Mao J."/>
            <person name="Guo H."/>
            <person name="Dou H."/>
            <person name="Li T."/>
            <person name="Mu C."/>
            <person name="Jiang W."/>
            <person name="Fu Q."/>
            <person name="Fu X."/>
            <person name="Miao Y."/>
            <person name="Liu J."/>
            <person name="Yu Q."/>
            <person name="Li R."/>
            <person name="Liao H."/>
            <person name="Li X."/>
            <person name="Kong Y."/>
            <person name="Jiang Z."/>
            <person name="Chourrout D."/>
            <person name="Li R."/>
            <person name="Bao Z."/>
        </authorList>
    </citation>
    <scope>NUCLEOTIDE SEQUENCE [LARGE SCALE GENOMIC DNA]</scope>
    <source>
        <strain evidence="2 3">PY_sf001</strain>
    </source>
</reference>
<evidence type="ECO:0000313" key="3">
    <source>
        <dbReference type="Proteomes" id="UP000242188"/>
    </source>
</evidence>
<dbReference type="Proteomes" id="UP000242188">
    <property type="component" value="Unassembled WGS sequence"/>
</dbReference>
<comment type="caution">
    <text evidence="2">The sequence shown here is derived from an EMBL/GenBank/DDBJ whole genome shotgun (WGS) entry which is preliminary data.</text>
</comment>
<dbReference type="PROSITE" id="PS51257">
    <property type="entry name" value="PROKAR_LIPOPROTEIN"/>
    <property type="match status" value="1"/>
</dbReference>
<sequence>MWKQQVHFRYLPFTGILLSCLTIWITTATTGGRNSAYITIKRGSNLSLFDMFDLQGFECGDMSTGSFRDGKIDTFRDKECTNKKLRIIFLSNGGPNRTIELFDNRPTIQLDAFMGLPIRSLKPPLDTNSGLEKLQLVLNAGNFEFILTRNNDTSSGYAAVYNSPDEEERPRFFFVKFLDSASLTQDHNQSLLGEVDCWEHAFDEFDTLKLEMSYDASCKETNATQYSSCVEAVEKELCDCDCAYFEKMRSWETLSAFDNRSEEAKVEKLTEETVETKQKLTVNKTALSSGIRKKSSATDDRSSATNIGILGILMLGLVVGSLLICDLLSIRRHIRSIKKNAWR</sequence>
<gene>
    <name evidence="2" type="ORF">KP79_PYT20327</name>
</gene>
<accession>A0A210PRT8</accession>